<dbReference type="SUPFAM" id="SSF46894">
    <property type="entry name" value="C-terminal effector domain of the bipartite response regulators"/>
    <property type="match status" value="1"/>
</dbReference>
<feature type="modified residue" description="4-aspartylphosphate" evidence="2">
    <location>
        <position position="60"/>
    </location>
</feature>
<dbReference type="PROSITE" id="PS00622">
    <property type="entry name" value="HTH_LUXR_1"/>
    <property type="match status" value="1"/>
</dbReference>
<feature type="domain" description="HTH luxR-type" evidence="3">
    <location>
        <begin position="140"/>
        <end position="205"/>
    </location>
</feature>
<comment type="caution">
    <text evidence="5">The sequence shown here is derived from an EMBL/GenBank/DDBJ whole genome shotgun (WGS) entry which is preliminary data.</text>
</comment>
<dbReference type="EMBL" id="JBHLZP010000142">
    <property type="protein sequence ID" value="MFB9834496.1"/>
    <property type="molecule type" value="Genomic_DNA"/>
</dbReference>
<dbReference type="InterPro" id="IPR011006">
    <property type="entry name" value="CheY-like_superfamily"/>
</dbReference>
<dbReference type="RefSeq" id="WP_378204202.1">
    <property type="nucleotide sequence ID" value="NZ_JBHLZP010000142.1"/>
</dbReference>
<dbReference type="CDD" id="cd06170">
    <property type="entry name" value="LuxR_C_like"/>
    <property type="match status" value="1"/>
</dbReference>
<feature type="domain" description="Response regulatory" evidence="4">
    <location>
        <begin position="9"/>
        <end position="125"/>
    </location>
</feature>
<dbReference type="PRINTS" id="PR00038">
    <property type="entry name" value="HTHLUXR"/>
</dbReference>
<dbReference type="Pfam" id="PF00196">
    <property type="entry name" value="GerE"/>
    <property type="match status" value="1"/>
</dbReference>
<gene>
    <name evidence="5" type="ORF">ACFFNX_20135</name>
</gene>
<sequence length="207" mass="21882">MAGDARRRPRLLVAEDPCLRGALAALLEGHGDAEVVAEVTTGRAVLPAAVEHRPDVALLDIDLLGVDGLSVVEELHRRLPRCAITIITGVVRPDHLRRAIAANVSGFIVKEAPAKELLDAIGQASAGGRVIDPRLAVAALEGRPNPLSPREAGILRRYAAGHEVREIAVELFLANGTVRNYLASATAKLGAHSRAHAVRIAAESGWL</sequence>
<proteinExistence type="predicted"/>
<dbReference type="InterPro" id="IPR039420">
    <property type="entry name" value="WalR-like"/>
</dbReference>
<dbReference type="PROSITE" id="PS50043">
    <property type="entry name" value="HTH_LUXR_2"/>
    <property type="match status" value="1"/>
</dbReference>
<dbReference type="SUPFAM" id="SSF52172">
    <property type="entry name" value="CheY-like"/>
    <property type="match status" value="1"/>
</dbReference>
<dbReference type="InterPro" id="IPR001789">
    <property type="entry name" value="Sig_transdc_resp-reg_receiver"/>
</dbReference>
<accession>A0ABV5YIW8</accession>
<evidence type="ECO:0000313" key="6">
    <source>
        <dbReference type="Proteomes" id="UP001589627"/>
    </source>
</evidence>
<evidence type="ECO:0000313" key="5">
    <source>
        <dbReference type="EMBL" id="MFB9834496.1"/>
    </source>
</evidence>
<dbReference type="InterPro" id="IPR016032">
    <property type="entry name" value="Sig_transdc_resp-reg_C-effctor"/>
</dbReference>
<keyword evidence="2" id="KW-0597">Phosphoprotein</keyword>
<dbReference type="PANTHER" id="PTHR43214">
    <property type="entry name" value="TWO-COMPONENT RESPONSE REGULATOR"/>
    <property type="match status" value="1"/>
</dbReference>
<evidence type="ECO:0000259" key="3">
    <source>
        <dbReference type="PROSITE" id="PS50043"/>
    </source>
</evidence>
<dbReference type="Pfam" id="PF00072">
    <property type="entry name" value="Response_reg"/>
    <property type="match status" value="1"/>
</dbReference>
<evidence type="ECO:0000259" key="4">
    <source>
        <dbReference type="PROSITE" id="PS50110"/>
    </source>
</evidence>
<dbReference type="SMART" id="SM00421">
    <property type="entry name" value="HTH_LUXR"/>
    <property type="match status" value="1"/>
</dbReference>
<name>A0ABV5YIW8_9ACTN</name>
<dbReference type="Gene3D" id="1.10.10.10">
    <property type="entry name" value="Winged helix-like DNA-binding domain superfamily/Winged helix DNA-binding domain"/>
    <property type="match status" value="1"/>
</dbReference>
<dbReference type="Gene3D" id="3.40.50.2300">
    <property type="match status" value="1"/>
</dbReference>
<organism evidence="5 6">
    <name type="scientific">Actinoallomurus acaciae</name>
    <dbReference type="NCBI Taxonomy" id="502577"/>
    <lineage>
        <taxon>Bacteria</taxon>
        <taxon>Bacillati</taxon>
        <taxon>Actinomycetota</taxon>
        <taxon>Actinomycetes</taxon>
        <taxon>Streptosporangiales</taxon>
        <taxon>Thermomonosporaceae</taxon>
        <taxon>Actinoallomurus</taxon>
    </lineage>
</organism>
<evidence type="ECO:0000256" key="1">
    <source>
        <dbReference type="ARBA" id="ARBA00023125"/>
    </source>
</evidence>
<dbReference type="InterPro" id="IPR000792">
    <property type="entry name" value="Tscrpt_reg_LuxR_C"/>
</dbReference>
<dbReference type="InterPro" id="IPR036388">
    <property type="entry name" value="WH-like_DNA-bd_sf"/>
</dbReference>
<dbReference type="SMART" id="SM00448">
    <property type="entry name" value="REC"/>
    <property type="match status" value="1"/>
</dbReference>
<keyword evidence="6" id="KW-1185">Reference proteome</keyword>
<evidence type="ECO:0000256" key="2">
    <source>
        <dbReference type="PROSITE-ProRule" id="PRU00169"/>
    </source>
</evidence>
<dbReference type="GO" id="GO:0003677">
    <property type="term" value="F:DNA binding"/>
    <property type="evidence" value="ECO:0007669"/>
    <property type="project" value="UniProtKB-KW"/>
</dbReference>
<dbReference type="Proteomes" id="UP001589627">
    <property type="component" value="Unassembled WGS sequence"/>
</dbReference>
<protein>
    <submittedName>
        <fullName evidence="5">DNA-binding response regulator</fullName>
    </submittedName>
</protein>
<dbReference type="PANTHER" id="PTHR43214:SF42">
    <property type="entry name" value="TRANSCRIPTIONAL REGULATORY PROTEIN DESR"/>
    <property type="match status" value="1"/>
</dbReference>
<dbReference type="PROSITE" id="PS50110">
    <property type="entry name" value="RESPONSE_REGULATORY"/>
    <property type="match status" value="1"/>
</dbReference>
<keyword evidence="1 5" id="KW-0238">DNA-binding</keyword>
<reference evidence="5 6" key="1">
    <citation type="submission" date="2024-09" db="EMBL/GenBank/DDBJ databases">
        <authorList>
            <person name="Sun Q."/>
            <person name="Mori K."/>
        </authorList>
    </citation>
    <scope>NUCLEOTIDE SEQUENCE [LARGE SCALE GENOMIC DNA]</scope>
    <source>
        <strain evidence="5 6">TBRC 0563</strain>
    </source>
</reference>